<protein>
    <recommendedName>
        <fullName evidence="1">DDE-1 domain-containing protein</fullName>
    </recommendedName>
</protein>
<proteinExistence type="predicted"/>
<name>A0A9W4UB80_9PLEO</name>
<accession>A0A9W4UB80</accession>
<evidence type="ECO:0000313" key="3">
    <source>
        <dbReference type="Proteomes" id="UP001152607"/>
    </source>
</evidence>
<dbReference type="InterPro" id="IPR004875">
    <property type="entry name" value="DDE_SF_endonuclease_dom"/>
</dbReference>
<dbReference type="AlphaFoldDB" id="A0A9W4UB80"/>
<keyword evidence="3" id="KW-1185">Reference proteome</keyword>
<organism evidence="2 3">
    <name type="scientific">Periconia digitata</name>
    <dbReference type="NCBI Taxonomy" id="1303443"/>
    <lineage>
        <taxon>Eukaryota</taxon>
        <taxon>Fungi</taxon>
        <taxon>Dikarya</taxon>
        <taxon>Ascomycota</taxon>
        <taxon>Pezizomycotina</taxon>
        <taxon>Dothideomycetes</taxon>
        <taxon>Pleosporomycetidae</taxon>
        <taxon>Pleosporales</taxon>
        <taxon>Massarineae</taxon>
        <taxon>Periconiaceae</taxon>
        <taxon>Periconia</taxon>
    </lineage>
</organism>
<feature type="domain" description="DDE-1" evidence="1">
    <location>
        <begin position="27"/>
        <end position="138"/>
    </location>
</feature>
<reference evidence="2" key="1">
    <citation type="submission" date="2023-01" db="EMBL/GenBank/DDBJ databases">
        <authorList>
            <person name="Van Ghelder C."/>
            <person name="Rancurel C."/>
        </authorList>
    </citation>
    <scope>NUCLEOTIDE SEQUENCE</scope>
    <source>
        <strain evidence="2">CNCM I-4278</strain>
    </source>
</reference>
<dbReference type="EMBL" id="CAOQHR010000003">
    <property type="protein sequence ID" value="CAI6331801.1"/>
    <property type="molecule type" value="Genomic_DNA"/>
</dbReference>
<sequence>MGVASTSKVVTSSDTVGRAPTVQPGNQEWVTVIESVSAAGWSIPPFLILAGKLHQAAWYRDIPNTWMIAVSDNGWTTDQLGFTWLEHFNRCTQTRTVGTYRLLIVDGHNSHATPEFDQYCAQNRIITLCMPAHTSHLL</sequence>
<dbReference type="OrthoDB" id="5425161at2759"/>
<comment type="caution">
    <text evidence="2">The sequence shown here is derived from an EMBL/GenBank/DDBJ whole genome shotgun (WGS) entry which is preliminary data.</text>
</comment>
<dbReference type="GO" id="GO:0003676">
    <property type="term" value="F:nucleic acid binding"/>
    <property type="evidence" value="ECO:0007669"/>
    <property type="project" value="InterPro"/>
</dbReference>
<evidence type="ECO:0000313" key="2">
    <source>
        <dbReference type="EMBL" id="CAI6331801.1"/>
    </source>
</evidence>
<gene>
    <name evidence="2" type="ORF">PDIGIT_LOCUS4830</name>
</gene>
<evidence type="ECO:0000259" key="1">
    <source>
        <dbReference type="Pfam" id="PF03184"/>
    </source>
</evidence>
<dbReference type="Proteomes" id="UP001152607">
    <property type="component" value="Unassembled WGS sequence"/>
</dbReference>
<dbReference type="Pfam" id="PF03184">
    <property type="entry name" value="DDE_1"/>
    <property type="match status" value="1"/>
</dbReference>